<protein>
    <submittedName>
        <fullName evidence="1">Uncharacterized protein</fullName>
    </submittedName>
</protein>
<dbReference type="RefSeq" id="XP_024573387.1">
    <property type="nucleotide sequence ID" value="XM_024722297.1"/>
</dbReference>
<name>A0A0P1A8I3_PLAHL</name>
<dbReference type="GeneID" id="36399538"/>
<evidence type="ECO:0000313" key="2">
    <source>
        <dbReference type="Proteomes" id="UP000054928"/>
    </source>
</evidence>
<organism evidence="1 2">
    <name type="scientific">Plasmopara halstedii</name>
    <name type="common">Downy mildew of sunflower</name>
    <dbReference type="NCBI Taxonomy" id="4781"/>
    <lineage>
        <taxon>Eukaryota</taxon>
        <taxon>Sar</taxon>
        <taxon>Stramenopiles</taxon>
        <taxon>Oomycota</taxon>
        <taxon>Peronosporomycetes</taxon>
        <taxon>Peronosporales</taxon>
        <taxon>Peronosporaceae</taxon>
        <taxon>Plasmopara</taxon>
    </lineage>
</organism>
<accession>A0A0P1A8I3</accession>
<keyword evidence="2" id="KW-1185">Reference proteome</keyword>
<evidence type="ECO:0000313" key="1">
    <source>
        <dbReference type="EMBL" id="CEG37018.1"/>
    </source>
</evidence>
<proteinExistence type="predicted"/>
<dbReference type="Proteomes" id="UP000054928">
    <property type="component" value="Unassembled WGS sequence"/>
</dbReference>
<sequence>MRGLGAPKKLQGRAAQALKQDAPTSSSLSCFVLRMIKIISPSSMTSGSEKMAGKTGIAVFTPCEVISGTYKDIIEIVPQFEYT</sequence>
<reference evidence="2" key="1">
    <citation type="submission" date="2014-09" db="EMBL/GenBank/DDBJ databases">
        <authorList>
            <person name="Sharma Rahul"/>
            <person name="Thines Marco"/>
        </authorList>
    </citation>
    <scope>NUCLEOTIDE SEQUENCE [LARGE SCALE GENOMIC DNA]</scope>
</reference>
<dbReference type="EMBL" id="CCYD01000261">
    <property type="protein sequence ID" value="CEG37018.1"/>
    <property type="molecule type" value="Genomic_DNA"/>
</dbReference>
<dbReference type="AlphaFoldDB" id="A0A0P1A8I3"/>